<dbReference type="eggNOG" id="COG4565">
    <property type="taxonomic scope" value="Bacteria"/>
</dbReference>
<dbReference type="PANTHER" id="PTHR45526:SF1">
    <property type="entry name" value="TRANSCRIPTIONAL REGULATORY PROTEIN DCUR-RELATED"/>
    <property type="match status" value="1"/>
</dbReference>
<accession>G7V8H6</accession>
<dbReference type="Gene3D" id="3.40.50.2300">
    <property type="match status" value="1"/>
</dbReference>
<dbReference type="CDD" id="cd19925">
    <property type="entry name" value="REC_citrate_TCS"/>
    <property type="match status" value="1"/>
</dbReference>
<evidence type="ECO:0000256" key="8">
    <source>
        <dbReference type="ARBA" id="ARBA00023163"/>
    </source>
</evidence>
<gene>
    <name evidence="12" type="ordered locus">Tlie_1715</name>
</gene>
<evidence type="ECO:0000256" key="10">
    <source>
        <dbReference type="PROSITE-ProRule" id="PRU00169"/>
    </source>
</evidence>
<protein>
    <recommendedName>
        <fullName evidence="9">Transcriptional regulatory protein</fullName>
    </recommendedName>
</protein>
<dbReference type="InterPro" id="IPR048714">
    <property type="entry name" value="DpiA-like_HTH"/>
</dbReference>
<dbReference type="InterPro" id="IPR051271">
    <property type="entry name" value="2C-system_Tx_regulators"/>
</dbReference>
<dbReference type="GO" id="GO:0003677">
    <property type="term" value="F:DNA binding"/>
    <property type="evidence" value="ECO:0007669"/>
    <property type="project" value="UniProtKB-KW"/>
</dbReference>
<keyword evidence="3 10" id="KW-0597">Phosphoprotein</keyword>
<dbReference type="KEGG" id="tli:Tlie_1715"/>
<evidence type="ECO:0000313" key="12">
    <source>
        <dbReference type="EMBL" id="AER67437.1"/>
    </source>
</evidence>
<feature type="modified residue" description="4-aspartylphosphate" evidence="10">
    <location>
        <position position="57"/>
    </location>
</feature>
<evidence type="ECO:0000256" key="9">
    <source>
        <dbReference type="PIRNR" id="PIRNR006171"/>
    </source>
</evidence>
<dbReference type="Pfam" id="PF20714">
    <property type="entry name" value="HTH_64"/>
    <property type="match status" value="1"/>
</dbReference>
<evidence type="ECO:0000256" key="6">
    <source>
        <dbReference type="ARBA" id="ARBA00023125"/>
    </source>
</evidence>
<dbReference type="Pfam" id="PF00072">
    <property type="entry name" value="Response_reg"/>
    <property type="match status" value="1"/>
</dbReference>
<evidence type="ECO:0000256" key="1">
    <source>
        <dbReference type="ARBA" id="ARBA00004496"/>
    </source>
</evidence>
<dbReference type="PIRSF" id="PIRSF006171">
    <property type="entry name" value="RR_citrat_malat"/>
    <property type="match status" value="1"/>
</dbReference>
<dbReference type="SUPFAM" id="SSF46785">
    <property type="entry name" value="Winged helix' DNA-binding domain"/>
    <property type="match status" value="1"/>
</dbReference>
<dbReference type="OrthoDB" id="9759232at2"/>
<evidence type="ECO:0000256" key="3">
    <source>
        <dbReference type="ARBA" id="ARBA00022553"/>
    </source>
</evidence>
<dbReference type="SUPFAM" id="SSF52172">
    <property type="entry name" value="CheY-like"/>
    <property type="match status" value="1"/>
</dbReference>
<dbReference type="PANTHER" id="PTHR45526">
    <property type="entry name" value="TRANSCRIPTIONAL REGULATORY PROTEIN DPIA"/>
    <property type="match status" value="1"/>
</dbReference>
<dbReference type="InterPro" id="IPR024187">
    <property type="entry name" value="Sig_transdc_resp-reg_cit/mal"/>
</dbReference>
<evidence type="ECO:0000256" key="2">
    <source>
        <dbReference type="ARBA" id="ARBA00022490"/>
    </source>
</evidence>
<dbReference type="SMART" id="SM00448">
    <property type="entry name" value="REC"/>
    <property type="match status" value="1"/>
</dbReference>
<dbReference type="EMBL" id="CP003096">
    <property type="protein sequence ID" value="AER67437.1"/>
    <property type="molecule type" value="Genomic_DNA"/>
</dbReference>
<keyword evidence="8 9" id="KW-0804">Transcription</keyword>
<keyword evidence="5 9" id="KW-0805">Transcription regulation</keyword>
<keyword evidence="6 9" id="KW-0238">DNA-binding</keyword>
<evidence type="ECO:0000256" key="4">
    <source>
        <dbReference type="ARBA" id="ARBA00023012"/>
    </source>
</evidence>
<reference evidence="13" key="1">
    <citation type="submission" date="2011-10" db="EMBL/GenBank/DDBJ databases">
        <title>The complete genome of chromosome of Thermovirga lienii DSM 17291.</title>
        <authorList>
            <consortium name="US DOE Joint Genome Institute (JGI-PGF)"/>
            <person name="Lucas S."/>
            <person name="Copeland A."/>
            <person name="Lapidus A."/>
            <person name="Glavina del Rio T."/>
            <person name="Dalin E."/>
            <person name="Tice H."/>
            <person name="Bruce D."/>
            <person name="Goodwin L."/>
            <person name="Pitluck S."/>
            <person name="Peters L."/>
            <person name="Mikhailova N."/>
            <person name="Saunders E."/>
            <person name="Kyrpides N."/>
            <person name="Mavromatis K."/>
            <person name="Ivanova N."/>
            <person name="Last F.I."/>
            <person name="Brettin T."/>
            <person name="Detter J.C."/>
            <person name="Han C."/>
            <person name="Larimer F."/>
            <person name="Land M."/>
            <person name="Hauser L."/>
            <person name="Markowitz V."/>
            <person name="Cheng J.-F."/>
            <person name="Hugenholtz P."/>
            <person name="Woyke T."/>
            <person name="Wu D."/>
            <person name="Spring S."/>
            <person name="Schroeder M."/>
            <person name="Brambilla E.-M."/>
            <person name="Klenk H.-P."/>
            <person name="Eisen J.A."/>
        </authorList>
    </citation>
    <scope>NUCLEOTIDE SEQUENCE [LARGE SCALE GENOMIC DNA]</scope>
    <source>
        <strain evidence="13">ATCC BAA-1197 / DSM 17291 / Cas60314</strain>
    </source>
</reference>
<evidence type="ECO:0000256" key="7">
    <source>
        <dbReference type="ARBA" id="ARBA00023159"/>
    </source>
</evidence>
<dbReference type="STRING" id="580340.Tlie_1715"/>
<evidence type="ECO:0000256" key="5">
    <source>
        <dbReference type="ARBA" id="ARBA00023015"/>
    </source>
</evidence>
<dbReference type="GO" id="GO:0005737">
    <property type="term" value="C:cytoplasm"/>
    <property type="evidence" value="ECO:0007669"/>
    <property type="project" value="UniProtKB-SubCell"/>
</dbReference>
<name>G7V8H6_THELD</name>
<reference evidence="12 13" key="2">
    <citation type="journal article" date="2012" name="Stand. Genomic Sci.">
        <title>Genome sequence of the moderately thermophilic, amino-acid-degrading and sulfur-reducing bacterium Thermovirga lienii type strain (Cas60314(T)).</title>
        <authorList>
            <person name="Goker M."/>
            <person name="Saunders E."/>
            <person name="Lapidus A."/>
            <person name="Nolan M."/>
            <person name="Lucas S."/>
            <person name="Hammon N."/>
            <person name="Deshpande S."/>
            <person name="Cheng J.F."/>
            <person name="Han C."/>
            <person name="Tapia R."/>
            <person name="Goodwin L.A."/>
            <person name="Pitluck S."/>
            <person name="Liolios K."/>
            <person name="Mavromatis K."/>
            <person name="Pagani I."/>
            <person name="Ivanova N."/>
            <person name="Mikhailova N."/>
            <person name="Pati A."/>
            <person name="Chen A."/>
            <person name="Palaniappan K."/>
            <person name="Land M."/>
            <person name="Chang Y.J."/>
            <person name="Jeffries C.D."/>
            <person name="Brambilla E.M."/>
            <person name="Rohde M."/>
            <person name="Spring S."/>
            <person name="Detter J.C."/>
            <person name="Woyke T."/>
            <person name="Bristow J."/>
            <person name="Eisen J.A."/>
            <person name="Markowitz V."/>
            <person name="Hugenholtz P."/>
            <person name="Kyrpides N.C."/>
            <person name="Klenk H.P."/>
        </authorList>
    </citation>
    <scope>NUCLEOTIDE SEQUENCE [LARGE SCALE GENOMIC DNA]</scope>
    <source>
        <strain evidence="13">ATCC BAA-1197 / DSM 17291 / Cas60314</strain>
    </source>
</reference>
<dbReference type="InterPro" id="IPR011006">
    <property type="entry name" value="CheY-like_superfamily"/>
</dbReference>
<proteinExistence type="predicted"/>
<dbReference type="GO" id="GO:0003700">
    <property type="term" value="F:DNA-binding transcription factor activity"/>
    <property type="evidence" value="ECO:0007669"/>
    <property type="project" value="InterPro"/>
</dbReference>
<dbReference type="InterPro" id="IPR036390">
    <property type="entry name" value="WH_DNA-bd_sf"/>
</dbReference>
<organism evidence="12 13">
    <name type="scientific">Thermovirga lienii (strain ATCC BAA-1197 / DSM 17291 / Cas60314)</name>
    <dbReference type="NCBI Taxonomy" id="580340"/>
    <lineage>
        <taxon>Bacteria</taxon>
        <taxon>Thermotogati</taxon>
        <taxon>Synergistota</taxon>
        <taxon>Synergistia</taxon>
        <taxon>Synergistales</taxon>
        <taxon>Thermovirgaceae</taxon>
        <taxon>Thermovirga</taxon>
    </lineage>
</organism>
<feature type="domain" description="Response regulatory" evidence="11">
    <location>
        <begin position="6"/>
        <end position="122"/>
    </location>
</feature>
<dbReference type="InterPro" id="IPR001789">
    <property type="entry name" value="Sig_transdc_resp-reg_receiver"/>
</dbReference>
<evidence type="ECO:0000313" key="13">
    <source>
        <dbReference type="Proteomes" id="UP000005868"/>
    </source>
</evidence>
<comment type="subcellular location">
    <subcellularLocation>
        <location evidence="1 9">Cytoplasm</location>
    </subcellularLocation>
</comment>
<evidence type="ECO:0000259" key="11">
    <source>
        <dbReference type="PROSITE" id="PS50110"/>
    </source>
</evidence>
<dbReference type="AlphaFoldDB" id="G7V8H6"/>
<keyword evidence="4 9" id="KW-0902">Two-component regulatory system</keyword>
<dbReference type="Proteomes" id="UP000005868">
    <property type="component" value="Chromosome"/>
</dbReference>
<dbReference type="HOGENOM" id="CLU_000445_39_0_0"/>
<dbReference type="PROSITE" id="PS50110">
    <property type="entry name" value="RESPONSE_REGULATORY"/>
    <property type="match status" value="1"/>
</dbReference>
<sequence>MTQRIRIFIVEDDPMVADILKRFVSTMKNFVVVGCSNNGEKALKDLQKTPVDLVFLDIFMPEMDGLQLLKELRSREVPVDVIVISAAQEPDTINQVIRSGAFDYIIKPFLFERLKASLETYEEYRKKLLSGKEVVSQEEVDRLLILRRAKSANCLPKGLNISTLKKVENLLEESPTPLSAEETARAIGISRVTARRYLEYLVDQGKAVVERNYGEIGRPINTYSSIK</sequence>
<keyword evidence="13" id="KW-1185">Reference proteome</keyword>
<keyword evidence="2 9" id="KW-0963">Cytoplasm</keyword>
<keyword evidence="7 9" id="KW-0010">Activator</keyword>
<dbReference type="GO" id="GO:0000156">
    <property type="term" value="F:phosphorelay response regulator activity"/>
    <property type="evidence" value="ECO:0007669"/>
    <property type="project" value="TreeGrafter"/>
</dbReference>